<accession>A0A8A0RK15</accession>
<dbReference type="InterPro" id="IPR001258">
    <property type="entry name" value="NHL_repeat"/>
</dbReference>
<evidence type="ECO:0000256" key="4">
    <source>
        <dbReference type="SAM" id="SignalP"/>
    </source>
</evidence>
<dbReference type="Pfam" id="PF01436">
    <property type="entry name" value="NHL"/>
    <property type="match status" value="4"/>
</dbReference>
<feature type="region of interest" description="Disordered" evidence="3">
    <location>
        <begin position="28"/>
        <end position="61"/>
    </location>
</feature>
<feature type="repeat" description="NHL" evidence="2">
    <location>
        <begin position="208"/>
        <end position="252"/>
    </location>
</feature>
<dbReference type="Proteomes" id="UP000662904">
    <property type="component" value="Chromosome"/>
</dbReference>
<keyword evidence="5" id="KW-0808">Transferase</keyword>
<protein>
    <submittedName>
        <fullName evidence="5">Serine/threonine-protein kinase PknD</fullName>
        <ecNumber evidence="5">2.7.11.1</ecNumber>
    </submittedName>
</protein>
<dbReference type="GO" id="GO:0004674">
    <property type="term" value="F:protein serine/threonine kinase activity"/>
    <property type="evidence" value="ECO:0007669"/>
    <property type="project" value="UniProtKB-EC"/>
</dbReference>
<dbReference type="SUPFAM" id="SSF63829">
    <property type="entry name" value="Calcium-dependent phosphotriesterase"/>
    <property type="match status" value="1"/>
</dbReference>
<gene>
    <name evidence="5" type="primary">pknD</name>
    <name evidence="5" type="ORF">H0A61_00890</name>
</gene>
<feature type="repeat" description="NHL" evidence="2">
    <location>
        <begin position="110"/>
        <end position="153"/>
    </location>
</feature>
<evidence type="ECO:0000313" key="5">
    <source>
        <dbReference type="EMBL" id="QSQ08563.1"/>
    </source>
</evidence>
<dbReference type="GO" id="GO:0043161">
    <property type="term" value="P:proteasome-mediated ubiquitin-dependent protein catabolic process"/>
    <property type="evidence" value="ECO:0007669"/>
    <property type="project" value="TreeGrafter"/>
</dbReference>
<dbReference type="GO" id="GO:0000209">
    <property type="term" value="P:protein polyubiquitination"/>
    <property type="evidence" value="ECO:0007669"/>
    <property type="project" value="TreeGrafter"/>
</dbReference>
<keyword evidence="6" id="KW-1185">Reference proteome</keyword>
<dbReference type="InterPro" id="IPR050952">
    <property type="entry name" value="TRIM-NHL_E3_ligases"/>
</dbReference>
<keyword evidence="5" id="KW-0418">Kinase</keyword>
<dbReference type="PROSITE" id="PS51125">
    <property type="entry name" value="NHL"/>
    <property type="match status" value="4"/>
</dbReference>
<feature type="repeat" description="NHL" evidence="2">
    <location>
        <begin position="573"/>
        <end position="601"/>
    </location>
</feature>
<evidence type="ECO:0000256" key="2">
    <source>
        <dbReference type="PROSITE-ProRule" id="PRU00504"/>
    </source>
</evidence>
<dbReference type="PANTHER" id="PTHR24104:SF25">
    <property type="entry name" value="PROTEIN LIN-41"/>
    <property type="match status" value="1"/>
</dbReference>
<keyword evidence="1" id="KW-0677">Repeat</keyword>
<dbReference type="KEGG" id="kme:H0A61_00890"/>
<dbReference type="SUPFAM" id="SSF101898">
    <property type="entry name" value="NHL repeat"/>
    <property type="match status" value="2"/>
</dbReference>
<dbReference type="GO" id="GO:0008270">
    <property type="term" value="F:zinc ion binding"/>
    <property type="evidence" value="ECO:0007669"/>
    <property type="project" value="UniProtKB-KW"/>
</dbReference>
<keyword evidence="4" id="KW-0732">Signal</keyword>
<sequence>MKKGLAAFLAVIILLSLFAAGCGKKDEVPPADNVPPVEDETPSADDKPSGGDTSSPPEEPGYTFKADLILYGVPDKMLGYPINLKVGNDSIFVIDLYSTDGLIKRFNLRGEFIKKFGKMTEGLQLPADLTIDNAGNLYIADMDARCIWIYDTNGLLKDYIKPEEGEEDLFLPRSIDIDSEGNLITLSFDKIWKISPKGKVLAKYGSRGEGKGQLGAEGSEFYIGPSGIAVDGNDNIYVADTINNRIQILDRGGKFLKEINNDDVKGLFTQLMDIAVDSEGNIYITDASSYYIIKLNRDGEVLERIGGMGRQKGKFGTIGDNYGYYGPTALSISPDDFIYAVDSYNHRVQAFKASGEFIYALDSESDRGVFIYPNNIFADREGNIYVVNGDMYLDDPLNFRAIRFNSKGELVFQFVSGYNMGKFANPQAIAVNSKGNVYILDLDMIQVFSSRGQFLTSFGGRGTAPGDFGVVYSYSFQIGPSGMTIGPEDSILVADKYNDRVQKLTYNGEPIEEYSVPKPQDVAVDRIGNIYVLSAEDGTVYKFNSVGQYEDKFGGTESEPGVGIGYEGGEKLGPYGIACDSQGNVYVSDTYNHRILKFSSDGEFIKMYGSYGHDDDQFAYPKGIYIDNEDNLYVADYGNHRIMRFKLER</sequence>
<dbReference type="GO" id="GO:0061630">
    <property type="term" value="F:ubiquitin protein ligase activity"/>
    <property type="evidence" value="ECO:0007669"/>
    <property type="project" value="TreeGrafter"/>
</dbReference>
<dbReference type="InterPro" id="IPR011042">
    <property type="entry name" value="6-blade_b-propeller_TolB-like"/>
</dbReference>
<proteinExistence type="predicted"/>
<dbReference type="CDD" id="cd05819">
    <property type="entry name" value="NHL"/>
    <property type="match status" value="1"/>
</dbReference>
<reference evidence="5" key="1">
    <citation type="submission" date="2020-07" db="EMBL/GenBank/DDBJ databases">
        <title>Koleobacter methoxysyntrophicus gen. nov., sp. nov., a novel anaerobic bacterium isolated from deep subsurface oil field and proposal of Koleobacterales ord. nov. in the phylum Firmicutes.</title>
        <authorList>
            <person name="Sakamoto S."/>
            <person name="Tamaki H."/>
        </authorList>
    </citation>
    <scope>NUCLEOTIDE SEQUENCE</scope>
    <source>
        <strain evidence="5">NRmbB1</strain>
    </source>
</reference>
<organism evidence="5 6">
    <name type="scientific">Koleobacter methoxysyntrophicus</name>
    <dbReference type="NCBI Taxonomy" id="2751313"/>
    <lineage>
        <taxon>Bacteria</taxon>
        <taxon>Bacillati</taxon>
        <taxon>Bacillota</taxon>
        <taxon>Clostridia</taxon>
        <taxon>Koleobacterales</taxon>
        <taxon>Koleobacteraceae</taxon>
        <taxon>Koleobacter</taxon>
    </lineage>
</organism>
<dbReference type="Gene3D" id="2.40.10.500">
    <property type="match status" value="1"/>
</dbReference>
<name>A0A8A0RK15_9FIRM</name>
<dbReference type="AlphaFoldDB" id="A0A8A0RK15"/>
<evidence type="ECO:0000256" key="1">
    <source>
        <dbReference type="ARBA" id="ARBA00022737"/>
    </source>
</evidence>
<feature type="chain" id="PRO_5039695581" evidence="4">
    <location>
        <begin position="20"/>
        <end position="649"/>
    </location>
</feature>
<evidence type="ECO:0000256" key="3">
    <source>
        <dbReference type="SAM" id="MobiDB-lite"/>
    </source>
</evidence>
<evidence type="ECO:0000313" key="6">
    <source>
        <dbReference type="Proteomes" id="UP000662904"/>
    </source>
</evidence>
<dbReference type="Gene3D" id="2.120.10.30">
    <property type="entry name" value="TolB, C-terminal domain"/>
    <property type="match status" value="4"/>
</dbReference>
<dbReference type="EC" id="2.7.11.1" evidence="5"/>
<dbReference type="PANTHER" id="PTHR24104">
    <property type="entry name" value="E3 UBIQUITIN-PROTEIN LIGASE NHLRC1-RELATED"/>
    <property type="match status" value="1"/>
</dbReference>
<feature type="repeat" description="NHL" evidence="2">
    <location>
        <begin position="609"/>
        <end position="648"/>
    </location>
</feature>
<dbReference type="EMBL" id="CP059066">
    <property type="protein sequence ID" value="QSQ08563.1"/>
    <property type="molecule type" value="Genomic_DNA"/>
</dbReference>
<feature type="signal peptide" evidence="4">
    <location>
        <begin position="1"/>
        <end position="19"/>
    </location>
</feature>
<dbReference type="RefSeq" id="WP_206708772.1">
    <property type="nucleotide sequence ID" value="NZ_CP059066.1"/>
</dbReference>
<dbReference type="PROSITE" id="PS51257">
    <property type="entry name" value="PROKAR_LIPOPROTEIN"/>
    <property type="match status" value="1"/>
</dbReference>